<keyword evidence="13" id="KW-1185">Reference proteome</keyword>
<proteinExistence type="inferred from homology"/>
<dbReference type="OrthoDB" id="72053at2759"/>
<dbReference type="EC" id="5.3.4.1" evidence="3"/>
<accession>A0A7L3J2W5</accession>
<evidence type="ECO:0000256" key="4">
    <source>
        <dbReference type="ARBA" id="ARBA00022729"/>
    </source>
</evidence>
<evidence type="ECO:0000313" key="13">
    <source>
        <dbReference type="Proteomes" id="UP000556761"/>
    </source>
</evidence>
<gene>
    <name evidence="12" type="primary">Pdia2</name>
    <name evidence="12" type="ORF">THACHL_R06726</name>
</gene>
<organism evidence="12 13">
    <name type="scientific">Thalassarche chlororhynchos</name>
    <name type="common">Atlantic yellow-nosed albatross</name>
    <name type="synonym">Diomedea chlororhynchos</name>
    <dbReference type="NCBI Taxonomy" id="54017"/>
    <lineage>
        <taxon>Eukaryota</taxon>
        <taxon>Metazoa</taxon>
        <taxon>Chordata</taxon>
        <taxon>Craniata</taxon>
        <taxon>Vertebrata</taxon>
        <taxon>Euteleostomi</taxon>
        <taxon>Archelosauria</taxon>
        <taxon>Archosauria</taxon>
        <taxon>Dinosauria</taxon>
        <taxon>Saurischia</taxon>
        <taxon>Theropoda</taxon>
        <taxon>Coelurosauria</taxon>
        <taxon>Aves</taxon>
        <taxon>Neognathae</taxon>
        <taxon>Neoaves</taxon>
        <taxon>Aequornithes</taxon>
        <taxon>Procellariiformes</taxon>
        <taxon>Diomedeidae</taxon>
        <taxon>Thalassarche</taxon>
    </lineage>
</organism>
<name>A0A7L3J2W5_THACH</name>
<evidence type="ECO:0000256" key="10">
    <source>
        <dbReference type="SAM" id="MobiDB-lite"/>
    </source>
</evidence>
<dbReference type="AlphaFoldDB" id="A0A7L3J2W5"/>
<comment type="similarity">
    <text evidence="2">Belongs to the protein disulfide isomerase family.</text>
</comment>
<dbReference type="GO" id="GO:0006457">
    <property type="term" value="P:protein folding"/>
    <property type="evidence" value="ECO:0007669"/>
    <property type="project" value="TreeGrafter"/>
</dbReference>
<evidence type="ECO:0000256" key="3">
    <source>
        <dbReference type="ARBA" id="ARBA00012723"/>
    </source>
</evidence>
<dbReference type="PANTHER" id="PTHR18929:SF93">
    <property type="entry name" value="PROTEIN DISULFIDE-ISOMERASE A2"/>
    <property type="match status" value="1"/>
</dbReference>
<evidence type="ECO:0000256" key="1">
    <source>
        <dbReference type="ARBA" id="ARBA00001182"/>
    </source>
</evidence>
<keyword evidence="4" id="KW-0732">Signal</keyword>
<comment type="catalytic activity">
    <reaction evidence="1">
        <text>Catalyzes the rearrangement of -S-S- bonds in proteins.</text>
        <dbReference type="EC" id="5.3.4.1"/>
    </reaction>
</comment>
<dbReference type="GO" id="GO:0003756">
    <property type="term" value="F:protein disulfide isomerase activity"/>
    <property type="evidence" value="ECO:0007669"/>
    <property type="project" value="UniProtKB-EC"/>
</dbReference>
<dbReference type="CDD" id="cd02981">
    <property type="entry name" value="PDI_b_family"/>
    <property type="match status" value="1"/>
</dbReference>
<dbReference type="FunFam" id="3.40.30.10:FF:000027">
    <property type="entry name" value="protein disulfide-isomerase A2"/>
    <property type="match status" value="1"/>
</dbReference>
<dbReference type="CDD" id="cd02995">
    <property type="entry name" value="PDI_a_PDI_a'_C"/>
    <property type="match status" value="1"/>
</dbReference>
<keyword evidence="5" id="KW-0677">Repeat</keyword>
<dbReference type="InterPro" id="IPR013766">
    <property type="entry name" value="Thioredoxin_domain"/>
</dbReference>
<dbReference type="InterPro" id="IPR036249">
    <property type="entry name" value="Thioredoxin-like_sf"/>
</dbReference>
<dbReference type="PROSITE" id="PS51352">
    <property type="entry name" value="THIOREDOXIN_2"/>
    <property type="match status" value="1"/>
</dbReference>
<feature type="domain" description="Thioredoxin" evidence="11">
    <location>
        <begin position="287"/>
        <end position="416"/>
    </location>
</feature>
<dbReference type="SUPFAM" id="SSF52833">
    <property type="entry name" value="Thioredoxin-like"/>
    <property type="match status" value="3"/>
</dbReference>
<dbReference type="Gene3D" id="3.40.30.10">
    <property type="entry name" value="Glutaredoxin"/>
    <property type="match status" value="3"/>
</dbReference>
<feature type="region of interest" description="Disordered" evidence="10">
    <location>
        <begin position="409"/>
        <end position="449"/>
    </location>
</feature>
<feature type="non-terminal residue" evidence="12">
    <location>
        <position position="1"/>
    </location>
</feature>
<comment type="caution">
    <text evidence="12">The sequence shown here is derived from an EMBL/GenBank/DDBJ whole genome shotgun (WGS) entry which is preliminary data.</text>
</comment>
<dbReference type="EMBL" id="VZTW01008454">
    <property type="protein sequence ID" value="NXU23141.1"/>
    <property type="molecule type" value="Genomic_DNA"/>
</dbReference>
<reference evidence="12 13" key="1">
    <citation type="submission" date="2019-09" db="EMBL/GenBank/DDBJ databases">
        <title>Bird 10,000 Genomes (B10K) Project - Family phase.</title>
        <authorList>
            <person name="Zhang G."/>
        </authorList>
    </citation>
    <scope>NUCLEOTIDE SEQUENCE [LARGE SCALE GENOMIC DNA]</scope>
    <source>
        <strain evidence="12">B10K-DU-029-24</strain>
        <tissue evidence="12">Muscle</tissue>
    </source>
</reference>
<feature type="non-terminal residue" evidence="12">
    <location>
        <position position="449"/>
    </location>
</feature>
<evidence type="ECO:0000256" key="6">
    <source>
        <dbReference type="ARBA" id="ARBA00022824"/>
    </source>
</evidence>
<dbReference type="GO" id="GO:0005783">
    <property type="term" value="C:endoplasmic reticulum"/>
    <property type="evidence" value="ECO:0007669"/>
    <property type="project" value="TreeGrafter"/>
</dbReference>
<keyword evidence="6" id="KW-0256">Endoplasmic reticulum</keyword>
<keyword evidence="7" id="KW-1015">Disulfide bond</keyword>
<evidence type="ECO:0000259" key="11">
    <source>
        <dbReference type="PROSITE" id="PS51352"/>
    </source>
</evidence>
<evidence type="ECO:0000256" key="9">
    <source>
        <dbReference type="ARBA" id="ARBA00023284"/>
    </source>
</evidence>
<keyword evidence="9" id="KW-0676">Redox-active center</keyword>
<evidence type="ECO:0000256" key="7">
    <source>
        <dbReference type="ARBA" id="ARBA00023157"/>
    </source>
</evidence>
<dbReference type="GO" id="GO:0034976">
    <property type="term" value="P:response to endoplasmic reticulum stress"/>
    <property type="evidence" value="ECO:0007669"/>
    <property type="project" value="TreeGrafter"/>
</dbReference>
<evidence type="ECO:0000256" key="2">
    <source>
        <dbReference type="ARBA" id="ARBA00006347"/>
    </source>
</evidence>
<sequence>LVLSLAWLGLALGGEEEDGEVVAEEEEEEVMLSDELGEEDGVLVLHEHNFARALSEHQLLLVEFCECPPDAGRGAGRGVCGGRIWAMAMAVAMATHGVAPQDLESEVVQVFYEVASEVVDVPFGVAEAAELFQAYGLSVDTICLFKKFDEGRTDFPVDPVRGLDVAELTRLLRVHSLELVMEFTNETSNQIFSAQIPHHMLLFLNKSSSAQLVLRDSFRAAAGTFRGKVLFVVVDVTGYGTDVLPFFGLTPADAPTLRLVKMENNRKYRMDQDAFSDTAIRTFIQAVLDGKVKPHLLSAEPPEDWDTRPVKVLVGKTFEQVAFDETKNVFVKFYAPWCSHCQAMAAAWEELGERYKDHEDIVIAELDSTANELENITINGFPTLHYFPAGPGRKMVEYKSARDVETFSKFLENGGTLPEEPPAEPKTPENSTSREEPSPLGSAETRDEL</sequence>
<protein>
    <recommendedName>
        <fullName evidence="3">protein disulfide-isomerase</fullName>
        <ecNumber evidence="3">5.3.4.1</ecNumber>
    </recommendedName>
</protein>
<dbReference type="Pfam" id="PF13848">
    <property type="entry name" value="Thioredoxin_6"/>
    <property type="match status" value="1"/>
</dbReference>
<evidence type="ECO:0000313" key="12">
    <source>
        <dbReference type="EMBL" id="NXU23141.1"/>
    </source>
</evidence>
<dbReference type="Proteomes" id="UP000556761">
    <property type="component" value="Unassembled WGS sequence"/>
</dbReference>
<dbReference type="Pfam" id="PF00085">
    <property type="entry name" value="Thioredoxin"/>
    <property type="match status" value="1"/>
</dbReference>
<evidence type="ECO:0000256" key="5">
    <source>
        <dbReference type="ARBA" id="ARBA00022737"/>
    </source>
</evidence>
<evidence type="ECO:0000256" key="8">
    <source>
        <dbReference type="ARBA" id="ARBA00023235"/>
    </source>
</evidence>
<keyword evidence="8 12" id="KW-0413">Isomerase</keyword>
<dbReference type="CDD" id="cd02982">
    <property type="entry name" value="PDI_b'_family"/>
    <property type="match status" value="1"/>
</dbReference>
<dbReference type="PANTHER" id="PTHR18929">
    <property type="entry name" value="PROTEIN DISULFIDE ISOMERASE"/>
    <property type="match status" value="1"/>
</dbReference>